<dbReference type="PRINTS" id="PR00332">
    <property type="entry name" value="HISTRIAD"/>
</dbReference>
<evidence type="ECO:0000256" key="3">
    <source>
        <dbReference type="PROSITE-ProRule" id="PRU00464"/>
    </source>
</evidence>
<accession>A0A167RWA1</accession>
<dbReference type="EMBL" id="KV417267">
    <property type="protein sequence ID" value="KZP01346.1"/>
    <property type="molecule type" value="Genomic_DNA"/>
</dbReference>
<evidence type="ECO:0000313" key="6">
    <source>
        <dbReference type="Proteomes" id="UP000076738"/>
    </source>
</evidence>
<feature type="active site" description="Tele-AMP-histidine intermediate" evidence="1">
    <location>
        <position position="117"/>
    </location>
</feature>
<dbReference type="OrthoDB" id="672793at2759"/>
<name>A0A167RWA1_CALVF</name>
<evidence type="ECO:0000259" key="4">
    <source>
        <dbReference type="PROSITE" id="PS51084"/>
    </source>
</evidence>
<evidence type="ECO:0000256" key="1">
    <source>
        <dbReference type="PIRSR" id="PIRSR601310-1"/>
    </source>
</evidence>
<protein>
    <submittedName>
        <fullName evidence="5">HIT-like protein</fullName>
    </submittedName>
</protein>
<keyword evidence="6" id="KW-1185">Reference proteome</keyword>
<dbReference type="InterPro" id="IPR001310">
    <property type="entry name" value="Histidine_triad_HIT"/>
</dbReference>
<dbReference type="InterPro" id="IPR036265">
    <property type="entry name" value="HIT-like_sf"/>
</dbReference>
<dbReference type="AlphaFoldDB" id="A0A167RWA1"/>
<proteinExistence type="predicted"/>
<feature type="short sequence motif" description="Histidine triad motif" evidence="2 3">
    <location>
        <begin position="115"/>
        <end position="119"/>
    </location>
</feature>
<sequence length="172" mass="18928">MTSFMIDEAVNKKTHLKWTSDDNCPFCGIIANKRSSFTVFETDMVIAFLDILPIRPGHTLVVPKIHCPNLSDLPADYSRAVGEALSTIANAITGATQHNDLNVVCNQGYGQAVPHVHFHIVPAPRFGDTPAPSTTTTGPMDHEAMVRSEYHRRTELDDDAGKDMANKIKSRL</sequence>
<dbReference type="Pfam" id="PF01230">
    <property type="entry name" value="HIT"/>
    <property type="match status" value="1"/>
</dbReference>
<evidence type="ECO:0000256" key="2">
    <source>
        <dbReference type="PIRSR" id="PIRSR601310-3"/>
    </source>
</evidence>
<organism evidence="5 6">
    <name type="scientific">Calocera viscosa (strain TUFC12733)</name>
    <dbReference type="NCBI Taxonomy" id="1330018"/>
    <lineage>
        <taxon>Eukaryota</taxon>
        <taxon>Fungi</taxon>
        <taxon>Dikarya</taxon>
        <taxon>Basidiomycota</taxon>
        <taxon>Agaricomycotina</taxon>
        <taxon>Dacrymycetes</taxon>
        <taxon>Dacrymycetales</taxon>
        <taxon>Dacrymycetaceae</taxon>
        <taxon>Calocera</taxon>
    </lineage>
</organism>
<dbReference type="Gene3D" id="3.30.428.10">
    <property type="entry name" value="HIT-like"/>
    <property type="match status" value="1"/>
</dbReference>
<dbReference type="SUPFAM" id="SSF54197">
    <property type="entry name" value="HIT-like"/>
    <property type="match status" value="1"/>
</dbReference>
<feature type="domain" description="HIT" evidence="4">
    <location>
        <begin position="25"/>
        <end position="131"/>
    </location>
</feature>
<dbReference type="InterPro" id="IPR011146">
    <property type="entry name" value="HIT-like"/>
</dbReference>
<evidence type="ECO:0000313" key="5">
    <source>
        <dbReference type="EMBL" id="KZP01346.1"/>
    </source>
</evidence>
<dbReference type="STRING" id="1330018.A0A167RWA1"/>
<gene>
    <name evidence="5" type="ORF">CALVIDRAFT_492981</name>
</gene>
<dbReference type="PROSITE" id="PS51084">
    <property type="entry name" value="HIT_2"/>
    <property type="match status" value="1"/>
</dbReference>
<dbReference type="PANTHER" id="PTHR46648">
    <property type="entry name" value="HIT FAMILY PROTEIN 1"/>
    <property type="match status" value="1"/>
</dbReference>
<dbReference type="GO" id="GO:0003824">
    <property type="term" value="F:catalytic activity"/>
    <property type="evidence" value="ECO:0007669"/>
    <property type="project" value="InterPro"/>
</dbReference>
<dbReference type="PANTHER" id="PTHR46648:SF1">
    <property type="entry name" value="ADENOSINE 5'-MONOPHOSPHORAMIDASE HNT1"/>
    <property type="match status" value="1"/>
</dbReference>
<dbReference type="GO" id="GO:0009117">
    <property type="term" value="P:nucleotide metabolic process"/>
    <property type="evidence" value="ECO:0007669"/>
    <property type="project" value="TreeGrafter"/>
</dbReference>
<reference evidence="5 6" key="1">
    <citation type="journal article" date="2016" name="Mol. Biol. Evol.">
        <title>Comparative Genomics of Early-Diverging Mushroom-Forming Fungi Provides Insights into the Origins of Lignocellulose Decay Capabilities.</title>
        <authorList>
            <person name="Nagy L.G."/>
            <person name="Riley R."/>
            <person name="Tritt A."/>
            <person name="Adam C."/>
            <person name="Daum C."/>
            <person name="Floudas D."/>
            <person name="Sun H."/>
            <person name="Yadav J.S."/>
            <person name="Pangilinan J."/>
            <person name="Larsson K.H."/>
            <person name="Matsuura K."/>
            <person name="Barry K."/>
            <person name="Labutti K."/>
            <person name="Kuo R."/>
            <person name="Ohm R.A."/>
            <person name="Bhattacharya S.S."/>
            <person name="Shirouzu T."/>
            <person name="Yoshinaga Y."/>
            <person name="Martin F.M."/>
            <person name="Grigoriev I.V."/>
            <person name="Hibbett D.S."/>
        </authorList>
    </citation>
    <scope>NUCLEOTIDE SEQUENCE [LARGE SCALE GENOMIC DNA]</scope>
    <source>
        <strain evidence="5 6">TUFC12733</strain>
    </source>
</reference>
<dbReference type="Proteomes" id="UP000076738">
    <property type="component" value="Unassembled WGS sequence"/>
</dbReference>